<evidence type="ECO:0000256" key="1">
    <source>
        <dbReference type="ARBA" id="ARBA00012528"/>
    </source>
</evidence>
<dbReference type="PROSITE" id="PS50887">
    <property type="entry name" value="GGDEF"/>
    <property type="match status" value="1"/>
</dbReference>
<keyword evidence="4" id="KW-1133">Transmembrane helix</keyword>
<keyword evidence="3" id="KW-0175">Coiled coil</keyword>
<evidence type="ECO:0000256" key="2">
    <source>
        <dbReference type="ARBA" id="ARBA00034247"/>
    </source>
</evidence>
<dbReference type="RefSeq" id="WP_343813724.1">
    <property type="nucleotide sequence ID" value="NZ_BAAAFA010000001.1"/>
</dbReference>
<protein>
    <recommendedName>
        <fullName evidence="1">diguanylate cyclase</fullName>
        <ecNumber evidence="1">2.7.7.65</ecNumber>
    </recommendedName>
</protein>
<dbReference type="PANTHER" id="PTHR45138:SF9">
    <property type="entry name" value="DIGUANYLATE CYCLASE DGCM-RELATED"/>
    <property type="match status" value="1"/>
</dbReference>
<dbReference type="Pfam" id="PF00990">
    <property type="entry name" value="GGDEF"/>
    <property type="match status" value="1"/>
</dbReference>
<comment type="caution">
    <text evidence="6">The sequence shown here is derived from an EMBL/GenBank/DDBJ whole genome shotgun (WGS) entry which is preliminary data.</text>
</comment>
<dbReference type="EMBL" id="BAAAFA010000001">
    <property type="protein sequence ID" value="GAA0810435.1"/>
    <property type="molecule type" value="Genomic_DNA"/>
</dbReference>
<dbReference type="SUPFAM" id="SSF55073">
    <property type="entry name" value="Nucleotide cyclase"/>
    <property type="match status" value="1"/>
</dbReference>
<dbReference type="PANTHER" id="PTHR45138">
    <property type="entry name" value="REGULATORY COMPONENTS OF SENSORY TRANSDUCTION SYSTEM"/>
    <property type="match status" value="1"/>
</dbReference>
<feature type="transmembrane region" description="Helical" evidence="4">
    <location>
        <begin position="242"/>
        <end position="260"/>
    </location>
</feature>
<sequence length="443" mass="50174">MIYQRRSLLPVCRGVFFSALLLALVFFNAAIAMGNLSQDITPEVAEITETEEFSVDPSLLLLINSIKLLDNSKGTQSIKYAQEHLLQFSSPKSPLNPAEQYLYLLAQALLIEKKTQLQPPTLNKDKVTESIVALLAEAKKVGEVIDEGQLSQPIFLQLHEILANKYAELGQYDLAYQEKREYLIKYDIYRDNKRNAMLSALTEEFSINEKKSLNDSLIKQNQQQVQRVDEAQKEKKMQQTRFILVMAIALAFGLLFFWQLKVRNKLIVLTKTDALTGIFNRSALFEHGHTMAKRFSEQPYDLSILLLDIDYFKKINDVYGHHCGDQVLKTIASLVNETMRTRDIFARLGGEEFVALLPLADSSKAKAIAQRINEKVAQYDFGAIGLKEQVTLSIGISTMDYHNASFEDALHSADLAMYQAKAQGRNCVLSYQNISTSQERRGI</sequence>
<evidence type="ECO:0000256" key="4">
    <source>
        <dbReference type="SAM" id="Phobius"/>
    </source>
</evidence>
<dbReference type="InterPro" id="IPR029787">
    <property type="entry name" value="Nucleotide_cyclase"/>
</dbReference>
<name>A0ABN1L2J1_9GAMM</name>
<dbReference type="InterPro" id="IPR043128">
    <property type="entry name" value="Rev_trsase/Diguanyl_cyclase"/>
</dbReference>
<proteinExistence type="predicted"/>
<feature type="domain" description="GGDEF" evidence="5">
    <location>
        <begin position="300"/>
        <end position="433"/>
    </location>
</feature>
<dbReference type="Gene3D" id="3.30.70.270">
    <property type="match status" value="1"/>
</dbReference>
<dbReference type="CDD" id="cd01949">
    <property type="entry name" value="GGDEF"/>
    <property type="match status" value="1"/>
</dbReference>
<gene>
    <name evidence="6" type="ORF">GCM10009111_01330</name>
</gene>
<dbReference type="InterPro" id="IPR050469">
    <property type="entry name" value="Diguanylate_Cyclase"/>
</dbReference>
<dbReference type="Proteomes" id="UP001500021">
    <property type="component" value="Unassembled WGS sequence"/>
</dbReference>
<organism evidence="6 7">
    <name type="scientific">Colwellia asteriadis</name>
    <dbReference type="NCBI Taxonomy" id="517723"/>
    <lineage>
        <taxon>Bacteria</taxon>
        <taxon>Pseudomonadati</taxon>
        <taxon>Pseudomonadota</taxon>
        <taxon>Gammaproteobacteria</taxon>
        <taxon>Alteromonadales</taxon>
        <taxon>Colwelliaceae</taxon>
        <taxon>Colwellia</taxon>
    </lineage>
</organism>
<keyword evidence="7" id="KW-1185">Reference proteome</keyword>
<dbReference type="SMART" id="SM00267">
    <property type="entry name" value="GGDEF"/>
    <property type="match status" value="1"/>
</dbReference>
<evidence type="ECO:0000313" key="7">
    <source>
        <dbReference type="Proteomes" id="UP001500021"/>
    </source>
</evidence>
<evidence type="ECO:0000256" key="3">
    <source>
        <dbReference type="SAM" id="Coils"/>
    </source>
</evidence>
<dbReference type="EC" id="2.7.7.65" evidence="1"/>
<evidence type="ECO:0000259" key="5">
    <source>
        <dbReference type="PROSITE" id="PS50887"/>
    </source>
</evidence>
<reference evidence="6 7" key="1">
    <citation type="journal article" date="2019" name="Int. J. Syst. Evol. Microbiol.">
        <title>The Global Catalogue of Microorganisms (GCM) 10K type strain sequencing project: providing services to taxonomists for standard genome sequencing and annotation.</title>
        <authorList>
            <consortium name="The Broad Institute Genomics Platform"/>
            <consortium name="The Broad Institute Genome Sequencing Center for Infectious Disease"/>
            <person name="Wu L."/>
            <person name="Ma J."/>
        </authorList>
    </citation>
    <scope>NUCLEOTIDE SEQUENCE [LARGE SCALE GENOMIC DNA]</scope>
    <source>
        <strain evidence="6 7">JCM 15608</strain>
    </source>
</reference>
<feature type="coiled-coil region" evidence="3">
    <location>
        <begin position="214"/>
        <end position="241"/>
    </location>
</feature>
<dbReference type="InterPro" id="IPR000160">
    <property type="entry name" value="GGDEF_dom"/>
</dbReference>
<comment type="catalytic activity">
    <reaction evidence="2">
        <text>2 GTP = 3',3'-c-di-GMP + 2 diphosphate</text>
        <dbReference type="Rhea" id="RHEA:24898"/>
        <dbReference type="ChEBI" id="CHEBI:33019"/>
        <dbReference type="ChEBI" id="CHEBI:37565"/>
        <dbReference type="ChEBI" id="CHEBI:58805"/>
        <dbReference type="EC" id="2.7.7.65"/>
    </reaction>
</comment>
<dbReference type="NCBIfam" id="TIGR00254">
    <property type="entry name" value="GGDEF"/>
    <property type="match status" value="1"/>
</dbReference>
<keyword evidence="4" id="KW-0812">Transmembrane</keyword>
<keyword evidence="4" id="KW-0472">Membrane</keyword>
<accession>A0ABN1L2J1</accession>
<evidence type="ECO:0000313" key="6">
    <source>
        <dbReference type="EMBL" id="GAA0810435.1"/>
    </source>
</evidence>